<evidence type="ECO:0000313" key="5">
    <source>
        <dbReference type="Proteomes" id="UP000236319"/>
    </source>
</evidence>
<dbReference type="Proteomes" id="UP000236319">
    <property type="component" value="Unassembled WGS sequence"/>
</dbReference>
<feature type="compositionally biased region" description="Acidic residues" evidence="3">
    <location>
        <begin position="1023"/>
        <end position="1032"/>
    </location>
</feature>
<comment type="subcellular location">
    <subcellularLocation>
        <location evidence="1">Nucleus</location>
    </subcellularLocation>
</comment>
<feature type="compositionally biased region" description="Acidic residues" evidence="3">
    <location>
        <begin position="952"/>
        <end position="1006"/>
    </location>
</feature>
<comment type="caution">
    <text evidence="4">The sequence shown here is derived from an EMBL/GenBank/DDBJ whole genome shotgun (WGS) entry which is preliminary data.</text>
</comment>
<proteinExistence type="predicted"/>
<evidence type="ECO:0000256" key="1">
    <source>
        <dbReference type="ARBA" id="ARBA00004123"/>
    </source>
</evidence>
<feature type="region of interest" description="Disordered" evidence="3">
    <location>
        <begin position="916"/>
        <end position="1032"/>
    </location>
</feature>
<dbReference type="GeneID" id="39876112"/>
<dbReference type="GO" id="GO:0006355">
    <property type="term" value="P:regulation of DNA-templated transcription"/>
    <property type="evidence" value="ECO:0007669"/>
    <property type="project" value="InterPro"/>
</dbReference>
<dbReference type="VEuPathDB" id="PiroplasmaDB:BOVATA_038350"/>
<dbReference type="InterPro" id="IPR007015">
    <property type="entry name" value="DNA_pol_V/MYBBP1A"/>
</dbReference>
<dbReference type="OrthoDB" id="342531at2759"/>
<keyword evidence="2" id="KW-0539">Nucleus</keyword>
<sequence length="1452" mass="160415">MTSFNQKLFLQCFDQLADVDSLRRNQAVDRLLTYLALPPSASESDDNHSKSDAGSKSAAKPKAMNPLSAQRNYRFRFTVNDHNILQYTVDRLLRGLTADRKGSRQGFTVALLSVLSLHGDNIKWQTILQAALEYTSLKDVSSSEVKDVLCGRLIAFFIIQKSGFFSTQQASDELERVILSIWEVYDDKTYFQDAACVLLFLICRDVFRATQDVELTLRHIATRLSVVFDPSFVDAVLKNDIGGGQEKGKKDSKANVVAIGKSIPGVLPCDLLGLYLRMYGYIASVDKDLLNGTVLSKYPLDEEHFSLVLRYVSCTPRNHPVIGSFFDTLLNAIMASEHNEARLLQLWNSINMTMLNAQGGSSPQRTFTALRLLALIILKIRRSPTLIHALLTSCDDIYRTLSYYHKAGKKDPIKDIASYVLRLLVSILQGDVKFAMSNKVEGTANPIINDFMVFTGMDCLFEDASIDVKSLEEPQPNATSASQNAATKKSSKVKKANAGESKNESTVSLSDAAAPKLPAGAVVDCLHKIANTVDFSASSLTAFQSLFAALIRSSADVVATYKQLESSAVNIDIGSNAKHFYWLLSMLQQCVWAAPKDTRIELLKRYITSNALCASMSDASSSGLQFSMARILLDDDEFRVVVSGKNLEGGKDDAILPDGTANTLQLLSKHMLNSFLATLSKTIQALPNSKNEHMKGSHPIVPEITNTSKLIRKVYSLVELVYSREDYTVMKPKSEGELPLVEVKVSRKEKHSKRKVHFKDEDGDDKNLRHISNRLIECSLKLEEGTEDHRLGVISLYYSTLALLLIVLHYRPLHIARLSHGTAQADEAKPLFSEDNIDVVMSFSKLCEKAALSGKISFDSILPALLSKTLIDTIVCEDNSTVFGLLHTISRGIWSMSKNHVSEDLRDLLLRNSILNTDAQDPEETDDETDSEDESSESESVTDNEASNGMDVDLETEKDEGSEDDDESDSEEEGEDDEDDNDDGSDSESEDQDEDSRDESNAEDDEQHPNQPPSKKVKRESKEDESDDESDIELSTAEAIDELLKEESGNLEVLRMERMKMHSSFLLSPESLKPKIRNLEMLQSCISECSLDPWYLDAINQMFSSYQTAVRAHAGGSVDQRSQVALSEYISKLTKVLGHALQQFTKPVANQKSGESGKQNESDAPNAKAKFSDPKGMLESLLDLALQSVNSQRAEKASKTCRTLAVAALVFAIQVESMISDGASVQTTMVILVALLSLCMFKNSRLSTSLFVQLCNRHPAAFASLNMVNIALESKVEFVQSEVLSVCASAVSAITASNVKPKRLCRRKCGKILAQIESEGEWLLHGAPFDKPRILSFVTDNLVGNVLKSLPDLFTRMKEKTDASTVDTEPQESGKRKMKTRSISPQLAASAGRLVTVVVRPGGIKPENKTALQNVKTSMKSLLETLRACHVKEKQLQPLSYALSQLCARLGE</sequence>
<feature type="region of interest" description="Disordered" evidence="3">
    <location>
        <begin position="472"/>
        <end position="507"/>
    </location>
</feature>
<keyword evidence="5" id="KW-1185">Reference proteome</keyword>
<feature type="compositionally biased region" description="Low complexity" evidence="3">
    <location>
        <begin position="54"/>
        <end position="63"/>
    </location>
</feature>
<accession>A0A2H6KH71</accession>
<dbReference type="EMBL" id="BDSA01000004">
    <property type="protein sequence ID" value="GBE62342.1"/>
    <property type="molecule type" value="Genomic_DNA"/>
</dbReference>
<dbReference type="RefSeq" id="XP_028868585.1">
    <property type="nucleotide sequence ID" value="XM_029012752.1"/>
</dbReference>
<dbReference type="GO" id="GO:0005730">
    <property type="term" value="C:nucleolus"/>
    <property type="evidence" value="ECO:0007669"/>
    <property type="project" value="InterPro"/>
</dbReference>
<feature type="compositionally biased region" description="Acidic residues" evidence="3">
    <location>
        <begin position="920"/>
        <end position="942"/>
    </location>
</feature>
<protein>
    <submittedName>
        <fullName evidence="4">Uncharacterized protein</fullName>
    </submittedName>
</protein>
<dbReference type="Pfam" id="PF04931">
    <property type="entry name" value="DNA_pol_phi"/>
    <property type="match status" value="1"/>
</dbReference>
<feature type="compositionally biased region" description="Polar residues" evidence="3">
    <location>
        <begin position="1148"/>
        <end position="1163"/>
    </location>
</feature>
<feature type="region of interest" description="Disordered" evidence="3">
    <location>
        <begin position="1360"/>
        <end position="1383"/>
    </location>
</feature>
<name>A0A2H6KH71_9APIC</name>
<feature type="region of interest" description="Disordered" evidence="3">
    <location>
        <begin position="40"/>
        <end position="65"/>
    </location>
</feature>
<dbReference type="PANTHER" id="PTHR13213">
    <property type="entry name" value="MYB-BINDING PROTEIN 1A FAMILY MEMBER"/>
    <property type="match status" value="1"/>
</dbReference>
<reference evidence="4 5" key="1">
    <citation type="journal article" date="2017" name="BMC Genomics">
        <title>Whole-genome assembly of Babesia ovata and comparative genomics between closely related pathogens.</title>
        <authorList>
            <person name="Yamagishi J."/>
            <person name="Asada M."/>
            <person name="Hakimi H."/>
            <person name="Tanaka T.Q."/>
            <person name="Sugimoto C."/>
            <person name="Kawazu S."/>
        </authorList>
    </citation>
    <scope>NUCLEOTIDE SEQUENCE [LARGE SCALE GENOMIC DNA]</scope>
    <source>
        <strain evidence="4 5">Miyake</strain>
    </source>
</reference>
<evidence type="ECO:0000256" key="3">
    <source>
        <dbReference type="SAM" id="MobiDB-lite"/>
    </source>
</evidence>
<evidence type="ECO:0000256" key="2">
    <source>
        <dbReference type="ARBA" id="ARBA00023242"/>
    </source>
</evidence>
<evidence type="ECO:0000313" key="4">
    <source>
        <dbReference type="EMBL" id="GBE62342.1"/>
    </source>
</evidence>
<dbReference type="GO" id="GO:0003677">
    <property type="term" value="F:DNA binding"/>
    <property type="evidence" value="ECO:0007669"/>
    <property type="project" value="InterPro"/>
</dbReference>
<dbReference type="PANTHER" id="PTHR13213:SF2">
    <property type="entry name" value="MYB-BINDING PROTEIN 1A"/>
    <property type="match status" value="1"/>
</dbReference>
<gene>
    <name evidence="4" type="ORF">BOVATA_038350</name>
</gene>
<feature type="region of interest" description="Disordered" evidence="3">
    <location>
        <begin position="1148"/>
        <end position="1169"/>
    </location>
</feature>
<organism evidence="4 5">
    <name type="scientific">Babesia ovata</name>
    <dbReference type="NCBI Taxonomy" id="189622"/>
    <lineage>
        <taxon>Eukaryota</taxon>
        <taxon>Sar</taxon>
        <taxon>Alveolata</taxon>
        <taxon>Apicomplexa</taxon>
        <taxon>Aconoidasida</taxon>
        <taxon>Piroplasmida</taxon>
        <taxon>Babesiidae</taxon>
        <taxon>Babesia</taxon>
    </lineage>
</organism>